<evidence type="ECO:0000313" key="2">
    <source>
        <dbReference type="EMBL" id="KAJ3253740.1"/>
    </source>
</evidence>
<dbReference type="InterPro" id="IPR037238">
    <property type="entry name" value="YbiA-like_sf"/>
</dbReference>
<keyword evidence="3" id="KW-1185">Reference proteome</keyword>
<reference evidence="2" key="1">
    <citation type="submission" date="2020-05" db="EMBL/GenBank/DDBJ databases">
        <title>Phylogenomic resolution of chytrid fungi.</title>
        <authorList>
            <person name="Stajich J.E."/>
            <person name="Amses K."/>
            <person name="Simmons R."/>
            <person name="Seto K."/>
            <person name="Myers J."/>
            <person name="Bonds A."/>
            <person name="Quandt C.A."/>
            <person name="Barry K."/>
            <person name="Liu P."/>
            <person name="Grigoriev I."/>
            <person name="Longcore J.E."/>
            <person name="James T.Y."/>
        </authorList>
    </citation>
    <scope>NUCLEOTIDE SEQUENCE</scope>
    <source>
        <strain evidence="2">PLAUS21</strain>
    </source>
</reference>
<dbReference type="SUPFAM" id="SSF143990">
    <property type="entry name" value="YbiA-like"/>
    <property type="match status" value="1"/>
</dbReference>
<dbReference type="Proteomes" id="UP001210925">
    <property type="component" value="Unassembled WGS sequence"/>
</dbReference>
<comment type="caution">
    <text evidence="2">The sequence shown here is derived from an EMBL/GenBank/DDBJ whole genome shotgun (WGS) entry which is preliminary data.</text>
</comment>
<accession>A0AAD5UC41</accession>
<dbReference type="AlphaFoldDB" id="A0AAD5UC41"/>
<evidence type="ECO:0000313" key="3">
    <source>
        <dbReference type="Proteomes" id="UP001210925"/>
    </source>
</evidence>
<proteinExistence type="predicted"/>
<dbReference type="Pfam" id="PF08719">
    <property type="entry name" value="NADAR"/>
    <property type="match status" value="1"/>
</dbReference>
<dbReference type="Gene3D" id="1.10.357.40">
    <property type="entry name" value="YbiA-like"/>
    <property type="match status" value="1"/>
</dbReference>
<dbReference type="InterPro" id="IPR012816">
    <property type="entry name" value="NADAR"/>
</dbReference>
<organism evidence="2 3">
    <name type="scientific">Boothiomyces macroporosus</name>
    <dbReference type="NCBI Taxonomy" id="261099"/>
    <lineage>
        <taxon>Eukaryota</taxon>
        <taxon>Fungi</taxon>
        <taxon>Fungi incertae sedis</taxon>
        <taxon>Chytridiomycota</taxon>
        <taxon>Chytridiomycota incertae sedis</taxon>
        <taxon>Chytridiomycetes</taxon>
        <taxon>Rhizophydiales</taxon>
        <taxon>Terramycetaceae</taxon>
        <taxon>Boothiomyces</taxon>
    </lineage>
</organism>
<sequence length="240" mass="27930">MRGFQASTNGLRQRAEFFAAENIKMLEEIKNVSGPLEQSLFHLNSTQEQILQRLGVKDKEIKLPCWFPQERISRALFHYSGVEYLIQVEKYHGKYLWAMEFSNVHTTFEMQEPAILIDGIKYPSVEAYFQSEKFVGLPHYQEALQKLQFSNPHEAFAVGRSYRLRPDWEQVKVEVMRKGVRAKFTQHLELKNILLSTGNHPLVQLKPSDDFWGTGKRGDGKNMLGVLLEQLRTEIRSENE</sequence>
<feature type="domain" description="NADAR" evidence="1">
    <location>
        <begin position="99"/>
        <end position="236"/>
    </location>
</feature>
<protein>
    <recommendedName>
        <fullName evidence="1">NADAR domain-containing protein</fullName>
    </recommendedName>
</protein>
<gene>
    <name evidence="2" type="ORF">HK103_000332</name>
</gene>
<dbReference type="EMBL" id="JADGKB010000101">
    <property type="protein sequence ID" value="KAJ3253740.1"/>
    <property type="molecule type" value="Genomic_DNA"/>
</dbReference>
<evidence type="ECO:0000259" key="1">
    <source>
        <dbReference type="Pfam" id="PF08719"/>
    </source>
</evidence>
<name>A0AAD5UC41_9FUNG</name>
<dbReference type="CDD" id="cd15457">
    <property type="entry name" value="NADAR"/>
    <property type="match status" value="1"/>
</dbReference>
<dbReference type="NCBIfam" id="TIGR02464">
    <property type="entry name" value="ribofla_fusion"/>
    <property type="match status" value="1"/>
</dbReference>